<dbReference type="EMBL" id="CP049140">
    <property type="protein sequence ID" value="QIE85988.1"/>
    <property type="molecule type" value="Genomic_DNA"/>
</dbReference>
<dbReference type="SUPFAM" id="SSF46785">
    <property type="entry name" value="Winged helix' DNA-binding domain"/>
    <property type="match status" value="1"/>
</dbReference>
<dbReference type="SUPFAM" id="SSF50475">
    <property type="entry name" value="FMN-binding split barrel"/>
    <property type="match status" value="1"/>
</dbReference>
<dbReference type="InterPro" id="IPR002563">
    <property type="entry name" value="Flavin_Rdtase-like_dom"/>
</dbReference>
<dbReference type="InterPro" id="IPR036390">
    <property type="entry name" value="WH_DNA-bd_sf"/>
</dbReference>
<gene>
    <name evidence="4" type="ORF">G5B91_06795</name>
</gene>
<keyword evidence="2" id="KW-0560">Oxidoreductase</keyword>
<dbReference type="Pfam" id="PF01613">
    <property type="entry name" value="Flavin_Reduct"/>
    <property type="match status" value="1"/>
</dbReference>
<dbReference type="SMART" id="SM00903">
    <property type="entry name" value="Flavin_Reduct"/>
    <property type="match status" value="1"/>
</dbReference>
<dbReference type="InterPro" id="IPR050268">
    <property type="entry name" value="NADH-dep_flavin_reductase"/>
</dbReference>
<dbReference type="Gene3D" id="2.30.110.10">
    <property type="entry name" value="Electron Transport, Fmn-binding Protein, Chain A"/>
    <property type="match status" value="1"/>
</dbReference>
<evidence type="ECO:0000259" key="3">
    <source>
        <dbReference type="SMART" id="SM00903"/>
    </source>
</evidence>
<dbReference type="Proteomes" id="UP000501063">
    <property type="component" value="Chromosome"/>
</dbReference>
<dbReference type="RefSeq" id="WP_037008300.1">
    <property type="nucleotide sequence ID" value="NZ_CP049140.1"/>
</dbReference>
<sequence>MSVDTLEFRKALGSFVTGVTIVTTRSADGTDVGLTANSFNSVSLDPPMVLWSLARTAASREAFEQAAYFAVHVLASDQEALSQRFAKRGEDKFAGLPIARGEGGVALIADCAARFVCRTAYQYDGGDHIIFVGEVQTFDHIDKRPLAFHAGRYAVAANRSFPLPPCGVQAENDGSFSEDFLGYLLGRAHHQFYTKIRQHMAGLGLNEAEHYLLSVLINGDGRSVEGIDSILAYTGVRVTPPLVESLLARGLLSVSERSSEAKLWLTSQGRQLMIEATAVAKSMEADVEKCFNEDELRALKQLLKCTISATDPGVPDMWAR</sequence>
<comment type="similarity">
    <text evidence="1">Belongs to the non-flavoprotein flavin reductase family.</text>
</comment>
<evidence type="ECO:0000313" key="5">
    <source>
        <dbReference type="Proteomes" id="UP000501063"/>
    </source>
</evidence>
<reference evidence="4 5" key="1">
    <citation type="submission" date="2020-02" db="EMBL/GenBank/DDBJ databases">
        <title>Integrative conjugative elements (ICEs) and plasmids drive adaptation of Pseudomonas nitroreducens strain HBP1 to wastewater environment.</title>
        <authorList>
            <person name="Sentchilo V."/>
            <person name="Carraro N."/>
            <person name="Bertelli C."/>
            <person name="van der Meer J.R."/>
        </authorList>
    </citation>
    <scope>NUCLEOTIDE SEQUENCE [LARGE SCALE GENOMIC DNA]</scope>
    <source>
        <strain evidence="4 5">HBP1</strain>
    </source>
</reference>
<dbReference type="InterPro" id="IPR012349">
    <property type="entry name" value="Split_barrel_FMN-bd"/>
</dbReference>
<dbReference type="InterPro" id="IPR036388">
    <property type="entry name" value="WH-like_DNA-bd_sf"/>
</dbReference>
<dbReference type="AlphaFoldDB" id="A0A6G6IS98"/>
<feature type="domain" description="Flavin reductase like" evidence="3">
    <location>
        <begin position="12"/>
        <end position="155"/>
    </location>
</feature>
<proteinExistence type="inferred from homology"/>
<evidence type="ECO:0000256" key="2">
    <source>
        <dbReference type="ARBA" id="ARBA00023002"/>
    </source>
</evidence>
<dbReference type="Gene3D" id="1.10.10.10">
    <property type="entry name" value="Winged helix-like DNA-binding domain superfamily/Winged helix DNA-binding domain"/>
    <property type="match status" value="1"/>
</dbReference>
<accession>A0A6G6IS98</accession>
<dbReference type="GO" id="GO:0010181">
    <property type="term" value="F:FMN binding"/>
    <property type="evidence" value="ECO:0007669"/>
    <property type="project" value="InterPro"/>
</dbReference>
<organism evidence="4 5">
    <name type="scientific">Pseudomonas nitroreducens</name>
    <dbReference type="NCBI Taxonomy" id="46680"/>
    <lineage>
        <taxon>Bacteria</taxon>
        <taxon>Pseudomonadati</taxon>
        <taxon>Pseudomonadota</taxon>
        <taxon>Gammaproteobacteria</taxon>
        <taxon>Pseudomonadales</taxon>
        <taxon>Pseudomonadaceae</taxon>
        <taxon>Pseudomonas</taxon>
    </lineage>
</organism>
<dbReference type="KEGG" id="pnt:G5B91_06795"/>
<dbReference type="PANTHER" id="PTHR30466">
    <property type="entry name" value="FLAVIN REDUCTASE"/>
    <property type="match status" value="1"/>
</dbReference>
<evidence type="ECO:0000313" key="4">
    <source>
        <dbReference type="EMBL" id="QIE85988.1"/>
    </source>
</evidence>
<evidence type="ECO:0000256" key="1">
    <source>
        <dbReference type="ARBA" id="ARBA00008898"/>
    </source>
</evidence>
<protein>
    <submittedName>
        <fullName evidence="4">Flavin reductase</fullName>
    </submittedName>
</protein>
<name>A0A6G6IS98_PSENT</name>
<dbReference type="PANTHER" id="PTHR30466:SF11">
    <property type="entry name" value="FLAVIN-DEPENDENT MONOOXYGENASE, REDUCTASE SUBUNIT HSAB"/>
    <property type="match status" value="1"/>
</dbReference>
<dbReference type="GO" id="GO:0042602">
    <property type="term" value="F:riboflavin reductase (NADPH) activity"/>
    <property type="evidence" value="ECO:0007669"/>
    <property type="project" value="TreeGrafter"/>
</dbReference>